<gene>
    <name evidence="2" type="ORF">NGM99_04870</name>
</gene>
<proteinExistence type="predicted"/>
<dbReference type="EMBL" id="JAMXQS010000002">
    <property type="protein sequence ID" value="MCO6049119.1"/>
    <property type="molecule type" value="Genomic_DNA"/>
</dbReference>
<organism evidence="2 3">
    <name type="scientific">Mesorhizobium liriopis</name>
    <dbReference type="NCBI Taxonomy" id="2953882"/>
    <lineage>
        <taxon>Bacteria</taxon>
        <taxon>Pseudomonadati</taxon>
        <taxon>Pseudomonadota</taxon>
        <taxon>Alphaproteobacteria</taxon>
        <taxon>Hyphomicrobiales</taxon>
        <taxon>Phyllobacteriaceae</taxon>
        <taxon>Mesorhizobium</taxon>
    </lineage>
</organism>
<dbReference type="InterPro" id="IPR028098">
    <property type="entry name" value="Glyco_trans_4-like_N"/>
</dbReference>
<dbReference type="PANTHER" id="PTHR45947">
    <property type="entry name" value="SULFOQUINOVOSYL TRANSFERASE SQD2"/>
    <property type="match status" value="1"/>
</dbReference>
<dbReference type="Pfam" id="PF13692">
    <property type="entry name" value="Glyco_trans_1_4"/>
    <property type="match status" value="1"/>
</dbReference>
<evidence type="ECO:0000313" key="2">
    <source>
        <dbReference type="EMBL" id="MCO6049119.1"/>
    </source>
</evidence>
<dbReference type="Proteomes" id="UP001205906">
    <property type="component" value="Unassembled WGS sequence"/>
</dbReference>
<dbReference type="InterPro" id="IPR050194">
    <property type="entry name" value="Glycosyltransferase_grp1"/>
</dbReference>
<dbReference type="RefSeq" id="WP_252816541.1">
    <property type="nucleotide sequence ID" value="NZ_JAMXQS010000002.1"/>
</dbReference>
<sequence length="415" mass="45090">MRILVYPHDLGIGGSQINAIDLAASVAARGHEVMVYGVPGPLNSHIEKRGLRFIPAHPLKYRPAPTRIMELARIAGREKLDLIHAYEWPPCLDAYYGASLLMGVPLLCTVLSMSVMPAVPASVPLIMGTEELGRKARKRQTAPVWVLEPPIDVVEDHPGIDGSAFRQAHGVDDVDLLVVSVSRLALDLKLDALVRAVDAADMLAGRFPLKLVLVGDGPAREAIEMRVRAVNGRHGREVIVFHGAALDPRTAYAAADLVVGMGSSALRAMAIGKPVIVQGETAFSEVFEPATLETFLFQGFYGNADSEPGTARLARQMERLLSCASLRETLGSFGRKTVEERFSLERAAEIQLGIYHRVSVERPSRNISDAASSALHALQIQLDYYRPGRKRGQKAQTESLLRAACAGLWPPPRPV</sequence>
<dbReference type="Gene3D" id="3.40.50.2000">
    <property type="entry name" value="Glycogen Phosphorylase B"/>
    <property type="match status" value="2"/>
</dbReference>
<evidence type="ECO:0000313" key="3">
    <source>
        <dbReference type="Proteomes" id="UP001205906"/>
    </source>
</evidence>
<keyword evidence="3" id="KW-1185">Reference proteome</keyword>
<name>A0ABT1C2T4_9HYPH</name>
<reference evidence="2 3" key="1">
    <citation type="submission" date="2022-06" db="EMBL/GenBank/DDBJ databases">
        <title>Mesorhizobium sp. strain RP14 Genome sequencing and assembly.</title>
        <authorList>
            <person name="Kim I."/>
        </authorList>
    </citation>
    <scope>NUCLEOTIDE SEQUENCE [LARGE SCALE GENOMIC DNA]</scope>
    <source>
        <strain evidence="3">RP14(2022)</strain>
    </source>
</reference>
<dbReference type="PANTHER" id="PTHR45947:SF3">
    <property type="entry name" value="SULFOQUINOVOSYL TRANSFERASE SQD2"/>
    <property type="match status" value="1"/>
</dbReference>
<accession>A0ABT1C2T4</accession>
<feature type="domain" description="Glycosyltransferase subfamily 4-like N-terminal" evidence="1">
    <location>
        <begin position="12"/>
        <end position="110"/>
    </location>
</feature>
<evidence type="ECO:0000259" key="1">
    <source>
        <dbReference type="Pfam" id="PF13439"/>
    </source>
</evidence>
<protein>
    <submittedName>
        <fullName evidence="2">Glycosyltransferase family 4 protein</fullName>
    </submittedName>
</protein>
<dbReference type="Pfam" id="PF13439">
    <property type="entry name" value="Glyco_transf_4"/>
    <property type="match status" value="1"/>
</dbReference>
<comment type="caution">
    <text evidence="2">The sequence shown here is derived from an EMBL/GenBank/DDBJ whole genome shotgun (WGS) entry which is preliminary data.</text>
</comment>
<dbReference type="CDD" id="cd03801">
    <property type="entry name" value="GT4_PimA-like"/>
    <property type="match status" value="1"/>
</dbReference>
<dbReference type="SUPFAM" id="SSF53756">
    <property type="entry name" value="UDP-Glycosyltransferase/glycogen phosphorylase"/>
    <property type="match status" value="1"/>
</dbReference>